<dbReference type="EMBL" id="CP002995">
    <property type="protein sequence ID" value="AEM88522.1"/>
    <property type="molecule type" value="Genomic_DNA"/>
</dbReference>
<evidence type="ECO:0000313" key="2">
    <source>
        <dbReference type="EMBL" id="AEM88522.1"/>
    </source>
</evidence>
<organism evidence="2 3">
    <name type="scientific">Streptomyces violaceusniger (strain Tu 4113)</name>
    <dbReference type="NCBI Taxonomy" id="653045"/>
    <lineage>
        <taxon>Bacteria</taxon>
        <taxon>Bacillati</taxon>
        <taxon>Actinomycetota</taxon>
        <taxon>Actinomycetes</taxon>
        <taxon>Kitasatosporales</taxon>
        <taxon>Streptomycetaceae</taxon>
        <taxon>Streptomyces</taxon>
        <taxon>Streptomyces violaceusniger group</taxon>
    </lineage>
</organism>
<gene>
    <name evidence="2" type="ORF">Strvi_9233</name>
</gene>
<dbReference type="KEGG" id="svl:Strvi_9233"/>
<reference evidence="2" key="1">
    <citation type="submission" date="2011-08" db="EMBL/GenBank/DDBJ databases">
        <title>Complete sequence of plasmid 1 of Streptomyces violaceusniger Tu 4113.</title>
        <authorList>
            <consortium name="US DOE Joint Genome Institute"/>
            <person name="Lucas S."/>
            <person name="Han J."/>
            <person name="Lapidus A."/>
            <person name="Cheng J.-F."/>
            <person name="Goodwin L."/>
            <person name="Pitluck S."/>
            <person name="Peters L."/>
            <person name="Ivanova N."/>
            <person name="Daligault H."/>
            <person name="Detter J.C."/>
            <person name="Han C."/>
            <person name="Tapia R."/>
            <person name="Land M."/>
            <person name="Hauser L."/>
            <person name="Kyrpides N."/>
            <person name="Ivanova N."/>
            <person name="Pagani I."/>
            <person name="Hagen A."/>
            <person name="Katz L."/>
            <person name="Fiedler H.-P."/>
            <person name="Keasling J."/>
            <person name="Fortman J."/>
            <person name="Woyke T."/>
        </authorList>
    </citation>
    <scope>NUCLEOTIDE SEQUENCE [LARGE SCALE GENOMIC DNA]</scope>
    <source>
        <strain evidence="2">Tu 4113</strain>
        <plasmid evidence="2">pSTRVI01</plasmid>
    </source>
</reference>
<sequence length="186" mass="20878">MAQPLRRSAESPAKATRLSPAPPPPNTVDGVESARQLLKKLEDLARKGGTFSTSPDVKPYAFYGSQHVSTSQVIQDNLWKFGFSETARNVLDHMTVHHDAQALVQMTQSSLAAKFGCSQSKISRSIGQLSKHNFAWKERRGVYRLHPLYAYRWGSVKQRKLLKELGEKTLTKYEIVVPAVRNEASR</sequence>
<dbReference type="HOGENOM" id="CLU_1460546_0_0_11"/>
<dbReference type="InterPro" id="IPR036390">
    <property type="entry name" value="WH_DNA-bd_sf"/>
</dbReference>
<name>G2PGM6_STRV4</name>
<accession>G2PGM6</accession>
<dbReference type="SUPFAM" id="SSF46785">
    <property type="entry name" value="Winged helix' DNA-binding domain"/>
    <property type="match status" value="1"/>
</dbReference>
<proteinExistence type="predicted"/>
<dbReference type="AlphaFoldDB" id="G2PGM6"/>
<evidence type="ECO:0008006" key="4">
    <source>
        <dbReference type="Google" id="ProtNLM"/>
    </source>
</evidence>
<geneLocation type="plasmid" evidence="2 3">
    <name>pSTRVI01</name>
</geneLocation>
<evidence type="ECO:0000256" key="1">
    <source>
        <dbReference type="SAM" id="MobiDB-lite"/>
    </source>
</evidence>
<keyword evidence="3" id="KW-1185">Reference proteome</keyword>
<dbReference type="RefSeq" id="WP_014043457.1">
    <property type="nucleotide sequence ID" value="NC_015951.1"/>
</dbReference>
<keyword evidence="2" id="KW-0614">Plasmid</keyword>
<dbReference type="Proteomes" id="UP000008703">
    <property type="component" value="Plasmid pSTRVI01"/>
</dbReference>
<evidence type="ECO:0000313" key="3">
    <source>
        <dbReference type="Proteomes" id="UP000008703"/>
    </source>
</evidence>
<protein>
    <recommendedName>
        <fullName evidence="4">Plasmid replication protein RepL domain-containing protein</fullName>
    </recommendedName>
</protein>
<feature type="region of interest" description="Disordered" evidence="1">
    <location>
        <begin position="1"/>
        <end position="32"/>
    </location>
</feature>